<dbReference type="Proteomes" id="UP000705994">
    <property type="component" value="Unassembled WGS sequence"/>
</dbReference>
<keyword evidence="18" id="KW-1185">Reference proteome</keyword>
<keyword evidence="11 14" id="KW-1133">Transmembrane helix</keyword>
<keyword evidence="5" id="KW-0597">Phosphoprotein</keyword>
<dbReference type="EMBL" id="JAHBFX010000001">
    <property type="protein sequence ID" value="MBZ5999228.1"/>
    <property type="molecule type" value="Genomic_DNA"/>
</dbReference>
<dbReference type="InterPro" id="IPR039506">
    <property type="entry name" value="SPOB_a"/>
</dbReference>
<dbReference type="EC" id="2.7.13.3" evidence="3"/>
<evidence type="ECO:0000256" key="9">
    <source>
        <dbReference type="ARBA" id="ARBA00022777"/>
    </source>
</evidence>
<dbReference type="GO" id="GO:0005886">
    <property type="term" value="C:plasma membrane"/>
    <property type="evidence" value="ECO:0007669"/>
    <property type="project" value="UniProtKB-SubCell"/>
</dbReference>
<keyword evidence="10" id="KW-0067">ATP-binding</keyword>
<keyword evidence="9" id="KW-0418">Kinase</keyword>
<dbReference type="InterPro" id="IPR050980">
    <property type="entry name" value="2C_sensor_his_kinase"/>
</dbReference>
<evidence type="ECO:0000313" key="17">
    <source>
        <dbReference type="EMBL" id="MBZ6016572.1"/>
    </source>
</evidence>
<dbReference type="PROSITE" id="PS50109">
    <property type="entry name" value="HIS_KIN"/>
    <property type="match status" value="1"/>
</dbReference>
<dbReference type="PRINTS" id="PR00344">
    <property type="entry name" value="BCTRLSENSOR"/>
</dbReference>
<keyword evidence="6" id="KW-0808">Transferase</keyword>
<evidence type="ECO:0000256" key="4">
    <source>
        <dbReference type="ARBA" id="ARBA00022475"/>
    </source>
</evidence>
<keyword evidence="4" id="KW-1003">Cell membrane</keyword>
<dbReference type="GO" id="GO:0005524">
    <property type="term" value="F:ATP binding"/>
    <property type="evidence" value="ECO:0007669"/>
    <property type="project" value="UniProtKB-KW"/>
</dbReference>
<dbReference type="InterPro" id="IPR029151">
    <property type="entry name" value="Sensor-like_sf"/>
</dbReference>
<dbReference type="SUPFAM" id="SSF103190">
    <property type="entry name" value="Sensory domain-like"/>
    <property type="match status" value="1"/>
</dbReference>
<evidence type="ECO:0000256" key="11">
    <source>
        <dbReference type="ARBA" id="ARBA00022989"/>
    </source>
</evidence>
<feature type="transmembrane region" description="Helical" evidence="14">
    <location>
        <begin position="188"/>
        <end position="210"/>
    </location>
</feature>
<sequence length="544" mass="60348">MMYKRGEFDVKQIKNIPLYVIIIGIVVMATVISLGTTGILLQQVIEKNERENINLRLKSTAQIAASEPIIIRGLSLNASKSDKNSVQIYAQRLANTANIDFVVVVNDGLYRLSHPNDKQIGKKFSSPQDARQTLQGKAHFSTKVGVLGLGYRYFDPVYDANHDIIGLVSVGLTEDTIARSIKTARRPIFFGLIVGLLIGIVGAIFLAKWIKKILLDMEPYVIAKKLVEKNTIENSMMEGLLAIDEQQTIIAKNMAADQLLPGIGNIGDHLPVEIFQTFFVVPAKNSDTNPNRVLFKTRAYLYSVAQLVSPAVGSLLLFRDITDFKEIVAELDGTKQYAQALRAQTHEFMNKLQAITGLIELKKYDEVNKLIPQLTSDYQQNIGYIMARVKMPVIAGFLIGKVNYAHEHEIILNIGESSCLPKLDILRREVTNIIKILGNIIDNAVDALSDSDIAQKKIDLLLRYDDEGETLVITIEDNGAGIASDQFSNILTIGFSTKGHGRGFGLTTVNAIITDHQGVFDIQSTLNIGTKVYIEYPLRSRRSM</sequence>
<comment type="subcellular location">
    <subcellularLocation>
        <location evidence="2">Cell membrane</location>
        <topology evidence="2">Multi-pass membrane protein</topology>
    </subcellularLocation>
</comment>
<dbReference type="Gene3D" id="3.30.565.10">
    <property type="entry name" value="Histidine kinase-like ATPase, C-terminal domain"/>
    <property type="match status" value="1"/>
</dbReference>
<accession>A0AB35G0X2</accession>
<feature type="domain" description="Histidine kinase" evidence="15">
    <location>
        <begin position="343"/>
        <end position="540"/>
    </location>
</feature>
<evidence type="ECO:0000259" key="15">
    <source>
        <dbReference type="PROSITE" id="PS50109"/>
    </source>
</evidence>
<evidence type="ECO:0000256" key="10">
    <source>
        <dbReference type="ARBA" id="ARBA00022840"/>
    </source>
</evidence>
<evidence type="ECO:0000313" key="18">
    <source>
        <dbReference type="Proteomes" id="UP000705994"/>
    </source>
</evidence>
<evidence type="ECO:0000256" key="1">
    <source>
        <dbReference type="ARBA" id="ARBA00000085"/>
    </source>
</evidence>
<dbReference type="InterPro" id="IPR004358">
    <property type="entry name" value="Sig_transdc_His_kin-like_C"/>
</dbReference>
<dbReference type="Pfam" id="PF17203">
    <property type="entry name" value="sCache_3_2"/>
    <property type="match status" value="1"/>
</dbReference>
<keyword evidence="13 14" id="KW-0472">Membrane</keyword>
<dbReference type="InterPro" id="IPR033463">
    <property type="entry name" value="sCache_3"/>
</dbReference>
<comment type="catalytic activity">
    <reaction evidence="1">
        <text>ATP + protein L-histidine = ADP + protein N-phospho-L-histidine.</text>
        <dbReference type="EC" id="2.7.13.3"/>
    </reaction>
</comment>
<dbReference type="SUPFAM" id="SSF55874">
    <property type="entry name" value="ATPase domain of HSP90 chaperone/DNA topoisomerase II/histidine kinase"/>
    <property type="match status" value="1"/>
</dbReference>
<keyword evidence="7 14" id="KW-0812">Transmembrane</keyword>
<dbReference type="InterPro" id="IPR036890">
    <property type="entry name" value="HATPase_C_sf"/>
</dbReference>
<dbReference type="SUPFAM" id="SSF55890">
    <property type="entry name" value="Sporulation response regulatory protein Spo0B"/>
    <property type="match status" value="1"/>
</dbReference>
<gene>
    <name evidence="17" type="ORF">KII88_08575</name>
    <name evidence="16" type="ORF">KIJ07_02135</name>
</gene>
<dbReference type="Gene3D" id="3.30.450.20">
    <property type="entry name" value="PAS domain"/>
    <property type="match status" value="1"/>
</dbReference>
<evidence type="ECO:0000256" key="6">
    <source>
        <dbReference type="ARBA" id="ARBA00022679"/>
    </source>
</evidence>
<evidence type="ECO:0000256" key="12">
    <source>
        <dbReference type="ARBA" id="ARBA00023012"/>
    </source>
</evidence>
<name>A0AB35G0X2_LEUGE</name>
<dbReference type="EMBL" id="JAHBFV010000024">
    <property type="protein sequence ID" value="MBZ6016572.1"/>
    <property type="molecule type" value="Genomic_DNA"/>
</dbReference>
<evidence type="ECO:0000256" key="5">
    <source>
        <dbReference type="ARBA" id="ARBA00022553"/>
    </source>
</evidence>
<evidence type="ECO:0000256" key="2">
    <source>
        <dbReference type="ARBA" id="ARBA00004651"/>
    </source>
</evidence>
<evidence type="ECO:0000256" key="7">
    <source>
        <dbReference type="ARBA" id="ARBA00022692"/>
    </source>
</evidence>
<evidence type="ECO:0000313" key="16">
    <source>
        <dbReference type="EMBL" id="MBZ5999228.1"/>
    </source>
</evidence>
<evidence type="ECO:0000313" key="19">
    <source>
        <dbReference type="Proteomes" id="UP000727071"/>
    </source>
</evidence>
<dbReference type="PANTHER" id="PTHR44936:SF10">
    <property type="entry name" value="SENSOR PROTEIN RSTB"/>
    <property type="match status" value="1"/>
</dbReference>
<evidence type="ECO:0000256" key="14">
    <source>
        <dbReference type="SAM" id="Phobius"/>
    </source>
</evidence>
<dbReference type="GO" id="GO:0000155">
    <property type="term" value="F:phosphorelay sensor kinase activity"/>
    <property type="evidence" value="ECO:0007669"/>
    <property type="project" value="InterPro"/>
</dbReference>
<evidence type="ECO:0000256" key="8">
    <source>
        <dbReference type="ARBA" id="ARBA00022741"/>
    </source>
</evidence>
<dbReference type="Pfam" id="PF02518">
    <property type="entry name" value="HATPase_c"/>
    <property type="match status" value="1"/>
</dbReference>
<dbReference type="PANTHER" id="PTHR44936">
    <property type="entry name" value="SENSOR PROTEIN CREC"/>
    <property type="match status" value="1"/>
</dbReference>
<keyword evidence="8" id="KW-0547">Nucleotide-binding</keyword>
<dbReference type="InterPro" id="IPR016120">
    <property type="entry name" value="Sig_transdc_His_kin_SpoOB"/>
</dbReference>
<dbReference type="AlphaFoldDB" id="A0AB35G0X2"/>
<dbReference type="Gene3D" id="1.10.287.130">
    <property type="match status" value="1"/>
</dbReference>
<protein>
    <recommendedName>
        <fullName evidence="3">histidine kinase</fullName>
        <ecNumber evidence="3">2.7.13.3</ecNumber>
    </recommendedName>
</protein>
<reference evidence="17 18" key="1">
    <citation type="submission" date="2021-05" db="EMBL/GenBank/DDBJ databases">
        <title>Pangenome of Leuconostoc gelidum warrants species status for Leuconostoc gelidum subsp. gasicomitatum.</title>
        <authorList>
            <person name="Johansson P."/>
            <person name="Sade E."/>
            <person name="Hultman J."/>
            <person name="Auvinen P."/>
            <person name="Bjorkroth J."/>
        </authorList>
    </citation>
    <scope>NUCLEOTIDE SEQUENCE</scope>
    <source>
        <strain evidence="16 18">AMKR21</strain>
        <strain evidence="17">C220d</strain>
    </source>
</reference>
<evidence type="ECO:0000256" key="3">
    <source>
        <dbReference type="ARBA" id="ARBA00012438"/>
    </source>
</evidence>
<dbReference type="InterPro" id="IPR003594">
    <property type="entry name" value="HATPase_dom"/>
</dbReference>
<feature type="transmembrane region" description="Helical" evidence="14">
    <location>
        <begin position="16"/>
        <end position="41"/>
    </location>
</feature>
<organism evidence="17 19">
    <name type="scientific">Leuconostoc gelidum subsp. gelidum</name>
    <dbReference type="NCBI Taxonomy" id="1607839"/>
    <lineage>
        <taxon>Bacteria</taxon>
        <taxon>Bacillati</taxon>
        <taxon>Bacillota</taxon>
        <taxon>Bacilli</taxon>
        <taxon>Lactobacillales</taxon>
        <taxon>Lactobacillaceae</taxon>
        <taxon>Leuconostoc</taxon>
        <taxon>Leuconostoc gelidum group</taxon>
    </lineage>
</organism>
<keyword evidence="12" id="KW-0902">Two-component regulatory system</keyword>
<evidence type="ECO:0000256" key="13">
    <source>
        <dbReference type="ARBA" id="ARBA00023136"/>
    </source>
</evidence>
<dbReference type="Proteomes" id="UP000727071">
    <property type="component" value="Unassembled WGS sequence"/>
</dbReference>
<dbReference type="InterPro" id="IPR005467">
    <property type="entry name" value="His_kinase_dom"/>
</dbReference>
<dbReference type="RefSeq" id="WP_224156540.1">
    <property type="nucleotide sequence ID" value="NZ_JAHBFS010000003.1"/>
</dbReference>
<comment type="caution">
    <text evidence="17">The sequence shown here is derived from an EMBL/GenBank/DDBJ whole genome shotgun (WGS) entry which is preliminary data.</text>
</comment>
<dbReference type="SMART" id="SM00387">
    <property type="entry name" value="HATPase_c"/>
    <property type="match status" value="1"/>
</dbReference>
<proteinExistence type="predicted"/>
<dbReference type="Pfam" id="PF14689">
    <property type="entry name" value="SPOB_a"/>
    <property type="match status" value="1"/>
</dbReference>